<feature type="active site" description="Nucleophile" evidence="4">
    <location>
        <position position="217"/>
    </location>
</feature>
<dbReference type="RefSeq" id="WP_036416962.1">
    <property type="nucleotide sequence ID" value="NZ_LQOX01000115.1"/>
</dbReference>
<feature type="short sequence motif" description="GXGXXG" evidence="4">
    <location>
        <begin position="188"/>
        <end position="193"/>
    </location>
</feature>
<evidence type="ECO:0000313" key="7">
    <source>
        <dbReference type="Proteomes" id="UP000193738"/>
    </source>
</evidence>
<dbReference type="PROSITE" id="PS51635">
    <property type="entry name" value="PNPLA"/>
    <property type="match status" value="1"/>
</dbReference>
<feature type="short sequence motif" description="DGA/G" evidence="4">
    <location>
        <begin position="410"/>
        <end position="412"/>
    </location>
</feature>
<proteinExistence type="predicted"/>
<evidence type="ECO:0000256" key="2">
    <source>
        <dbReference type="ARBA" id="ARBA00022963"/>
    </source>
</evidence>
<dbReference type="AlphaFoldDB" id="A0A1X1VCN9"/>
<name>A0A1X1VCN9_MYCGS</name>
<comment type="caution">
    <text evidence="6">The sequence shown here is derived from an EMBL/GenBank/DDBJ whole genome shotgun (WGS) entry which is preliminary data.</text>
</comment>
<dbReference type="Gene3D" id="3.40.1090.10">
    <property type="entry name" value="Cytosolic phospholipase A2 catalytic domain"/>
    <property type="match status" value="1"/>
</dbReference>
<feature type="active site" description="Proton acceptor" evidence="4">
    <location>
        <position position="410"/>
    </location>
</feature>
<evidence type="ECO:0000256" key="3">
    <source>
        <dbReference type="ARBA" id="ARBA00023098"/>
    </source>
</evidence>
<keyword evidence="2 4" id="KW-0442">Lipid degradation</keyword>
<dbReference type="SUPFAM" id="SSF52151">
    <property type="entry name" value="FabD/lysophospholipase-like"/>
    <property type="match status" value="1"/>
</dbReference>
<dbReference type="InterPro" id="IPR002641">
    <property type="entry name" value="PNPLA_dom"/>
</dbReference>
<feature type="short sequence motif" description="GXSXG" evidence="4">
    <location>
        <begin position="215"/>
        <end position="219"/>
    </location>
</feature>
<dbReference type="GO" id="GO:0016787">
    <property type="term" value="F:hydrolase activity"/>
    <property type="evidence" value="ECO:0007669"/>
    <property type="project" value="UniProtKB-UniRule"/>
</dbReference>
<evidence type="ECO:0000313" key="6">
    <source>
        <dbReference type="EMBL" id="ORV66830.1"/>
    </source>
</evidence>
<accession>A0A1X1VCN9</accession>
<dbReference type="InterPro" id="IPR016035">
    <property type="entry name" value="Acyl_Trfase/lysoPLipase"/>
</dbReference>
<evidence type="ECO:0000256" key="4">
    <source>
        <dbReference type="PROSITE-ProRule" id="PRU01161"/>
    </source>
</evidence>
<dbReference type="PANTHER" id="PTHR14226">
    <property type="entry name" value="NEUROPATHY TARGET ESTERASE/SWISS CHEESE D.MELANOGASTER"/>
    <property type="match status" value="1"/>
</dbReference>
<dbReference type="Pfam" id="PF01734">
    <property type="entry name" value="Patatin"/>
    <property type="match status" value="1"/>
</dbReference>
<feature type="domain" description="PNPLA" evidence="5">
    <location>
        <begin position="184"/>
        <end position="423"/>
    </location>
</feature>
<dbReference type="EMBL" id="LQOX01000115">
    <property type="protein sequence ID" value="ORV66830.1"/>
    <property type="molecule type" value="Genomic_DNA"/>
</dbReference>
<keyword evidence="3 4" id="KW-0443">Lipid metabolism</keyword>
<organism evidence="6 7">
    <name type="scientific">Mycobacterium gastri</name>
    <dbReference type="NCBI Taxonomy" id="1777"/>
    <lineage>
        <taxon>Bacteria</taxon>
        <taxon>Bacillati</taxon>
        <taxon>Actinomycetota</taxon>
        <taxon>Actinomycetes</taxon>
        <taxon>Mycobacteriales</taxon>
        <taxon>Mycobacteriaceae</taxon>
        <taxon>Mycobacterium</taxon>
    </lineage>
</organism>
<dbReference type="Proteomes" id="UP000193738">
    <property type="component" value="Unassembled WGS sequence"/>
</dbReference>
<evidence type="ECO:0000256" key="1">
    <source>
        <dbReference type="ARBA" id="ARBA00022801"/>
    </source>
</evidence>
<dbReference type="STRING" id="1777.AWC07_10225"/>
<sequence>MDIPFADAVRGRFGRRDAEFDFIEEFEHEAFDGEAAEAVPDTVDLPSAEPALLLQKMENRLIRQHVANPDVLSDEELRRLRYILNFARLADFEPGAAGPGGSRGRGDVSVGAEVAPWRSRVTDALYGPLREEADPVTALKTAREALQGLAADQDDQRRVLIERHGNDFSPAELDSEVGYKKLVTILGGGGGAGFVYIGGLQRLLEAGQLPDYMIGSSFGSIIGSLVARSLPVPIEEYVEWAKTVSYRAILGPERLRRRHGLAGVFALRFDQFALALLSREDGVRMRMSDLAIPFDIVVAGVRRQPYAALPSRFRRPELAALQMRSLPFRPIGIGPLVAARMWQVSAFIDLRVVKPIVISGDDSDRDFDVVDAASFSSAIPGVLHHESRDHRMIGILDELCAEKDIAALVDGGAASNVPVELAWKRVRDGKLGTRNACYLAFDCFHPQWDSRHMWLAPITQAIQLQMVRNLPYLDHLVKFQPTLSPINLAPSVAAIDRACEWGRDSVEEAIPVTTALLQPTWWEGGGPPVAEPAARAKSVASSMSSVLAAIQSPTGRWARWRNRHLT</sequence>
<keyword evidence="1 4" id="KW-0378">Hydrolase</keyword>
<reference evidence="6 7" key="1">
    <citation type="submission" date="2016-01" db="EMBL/GenBank/DDBJ databases">
        <title>The new phylogeny of the genus Mycobacterium.</title>
        <authorList>
            <person name="Tarcisio F."/>
            <person name="Conor M."/>
            <person name="Antonella G."/>
            <person name="Elisabetta G."/>
            <person name="Giulia F.S."/>
            <person name="Sara T."/>
            <person name="Anna F."/>
            <person name="Clotilde B."/>
            <person name="Roberto B."/>
            <person name="Veronica D.S."/>
            <person name="Fabio R."/>
            <person name="Monica P."/>
            <person name="Olivier J."/>
            <person name="Enrico T."/>
            <person name="Nicola S."/>
        </authorList>
    </citation>
    <scope>NUCLEOTIDE SEQUENCE [LARGE SCALE GENOMIC DNA]</scope>
    <source>
        <strain evidence="6 7">DSM 43505</strain>
    </source>
</reference>
<dbReference type="GO" id="GO:0016042">
    <property type="term" value="P:lipid catabolic process"/>
    <property type="evidence" value="ECO:0007669"/>
    <property type="project" value="UniProtKB-UniRule"/>
</dbReference>
<dbReference type="InterPro" id="IPR050301">
    <property type="entry name" value="NTE"/>
</dbReference>
<protein>
    <recommendedName>
        <fullName evidence="5">PNPLA domain-containing protein</fullName>
    </recommendedName>
</protein>
<evidence type="ECO:0000259" key="5">
    <source>
        <dbReference type="PROSITE" id="PS51635"/>
    </source>
</evidence>
<gene>
    <name evidence="6" type="ORF">AWC07_10225</name>
</gene>
<dbReference type="PANTHER" id="PTHR14226:SF78">
    <property type="entry name" value="SLR0060 PROTEIN"/>
    <property type="match status" value="1"/>
</dbReference>
<keyword evidence="7" id="KW-1185">Reference proteome</keyword>